<keyword evidence="6 9" id="KW-0408">Iron</keyword>
<keyword evidence="4 9" id="KW-0235">DNA replication</keyword>
<evidence type="ECO:0000313" key="13">
    <source>
        <dbReference type="EMBL" id="EFJ31371.1"/>
    </source>
</evidence>
<dbReference type="InterPro" id="IPR007238">
    <property type="entry name" value="DNA_primase_lsu_euk/arc"/>
</dbReference>
<proteinExistence type="inferred from homology"/>
<dbReference type="AlphaFoldDB" id="D8R985"/>
<dbReference type="GO" id="GO:0006270">
    <property type="term" value="P:DNA replication initiation"/>
    <property type="evidence" value="ECO:0000318"/>
    <property type="project" value="GO_Central"/>
</dbReference>
<evidence type="ECO:0000256" key="4">
    <source>
        <dbReference type="ARBA" id="ARBA00022705"/>
    </source>
</evidence>
<comment type="cofactor">
    <cofactor evidence="9">
        <name>[4Fe-4S] cluster</name>
        <dbReference type="ChEBI" id="CHEBI:49883"/>
    </cofactor>
    <text evidence="9">Binds 1 [4Fe-4S] cluster.</text>
</comment>
<reference evidence="13 14" key="1">
    <citation type="journal article" date="2011" name="Science">
        <title>The Selaginella genome identifies genetic changes associated with the evolution of vascular plants.</title>
        <authorList>
            <person name="Banks J.A."/>
            <person name="Nishiyama T."/>
            <person name="Hasebe M."/>
            <person name="Bowman J.L."/>
            <person name="Gribskov M."/>
            <person name="dePamphilis C."/>
            <person name="Albert V.A."/>
            <person name="Aono N."/>
            <person name="Aoyama T."/>
            <person name="Ambrose B.A."/>
            <person name="Ashton N.W."/>
            <person name="Axtell M.J."/>
            <person name="Barker E."/>
            <person name="Barker M.S."/>
            <person name="Bennetzen J.L."/>
            <person name="Bonawitz N.D."/>
            <person name="Chapple C."/>
            <person name="Cheng C."/>
            <person name="Correa L.G."/>
            <person name="Dacre M."/>
            <person name="DeBarry J."/>
            <person name="Dreyer I."/>
            <person name="Elias M."/>
            <person name="Engstrom E.M."/>
            <person name="Estelle M."/>
            <person name="Feng L."/>
            <person name="Finet C."/>
            <person name="Floyd S.K."/>
            <person name="Frommer W.B."/>
            <person name="Fujita T."/>
            <person name="Gramzow L."/>
            <person name="Gutensohn M."/>
            <person name="Harholt J."/>
            <person name="Hattori M."/>
            <person name="Heyl A."/>
            <person name="Hirai T."/>
            <person name="Hiwatashi Y."/>
            <person name="Ishikawa M."/>
            <person name="Iwata M."/>
            <person name="Karol K.G."/>
            <person name="Koehler B."/>
            <person name="Kolukisaoglu U."/>
            <person name="Kubo M."/>
            <person name="Kurata T."/>
            <person name="Lalonde S."/>
            <person name="Li K."/>
            <person name="Li Y."/>
            <person name="Litt A."/>
            <person name="Lyons E."/>
            <person name="Manning G."/>
            <person name="Maruyama T."/>
            <person name="Michael T.P."/>
            <person name="Mikami K."/>
            <person name="Miyazaki S."/>
            <person name="Morinaga S."/>
            <person name="Murata T."/>
            <person name="Mueller-Roeber B."/>
            <person name="Nelson D.R."/>
            <person name="Obara M."/>
            <person name="Oguri Y."/>
            <person name="Olmstead R.G."/>
            <person name="Onodera N."/>
            <person name="Petersen B.L."/>
            <person name="Pils B."/>
            <person name="Prigge M."/>
            <person name="Rensing S.A."/>
            <person name="Riano-Pachon D.M."/>
            <person name="Roberts A.W."/>
            <person name="Sato Y."/>
            <person name="Scheller H.V."/>
            <person name="Schulz B."/>
            <person name="Schulz C."/>
            <person name="Shakirov E.V."/>
            <person name="Shibagaki N."/>
            <person name="Shinohara N."/>
            <person name="Shippen D.E."/>
            <person name="Soerensen I."/>
            <person name="Sotooka R."/>
            <person name="Sugimoto N."/>
            <person name="Sugita M."/>
            <person name="Sumikawa N."/>
            <person name="Tanurdzic M."/>
            <person name="Theissen G."/>
            <person name="Ulvskov P."/>
            <person name="Wakazuki S."/>
            <person name="Weng J.K."/>
            <person name="Willats W.W."/>
            <person name="Wipf D."/>
            <person name="Wolf P.G."/>
            <person name="Yang L."/>
            <person name="Zimmer A.D."/>
            <person name="Zhu Q."/>
            <person name="Mitros T."/>
            <person name="Hellsten U."/>
            <person name="Loque D."/>
            <person name="Otillar R."/>
            <person name="Salamov A."/>
            <person name="Schmutz J."/>
            <person name="Shapiro H."/>
            <person name="Lindquist E."/>
            <person name="Lucas S."/>
            <person name="Rokhsar D."/>
            <person name="Grigoriev I.V."/>
        </authorList>
    </citation>
    <scope>NUCLEOTIDE SEQUENCE [LARGE SCALE GENOMIC DNA]</scope>
</reference>
<dbReference type="FunFam" id="1.20.930.80:FF:000002">
    <property type="entry name" value="DNA primase large subunit"/>
    <property type="match status" value="1"/>
</dbReference>
<feature type="binding site" evidence="10">
    <location>
        <position position="282"/>
    </location>
    <ligand>
        <name>[4Fe-4S] cluster</name>
        <dbReference type="ChEBI" id="CHEBI:49883"/>
    </ligand>
</feature>
<dbReference type="Gene3D" id="1.20.930.80">
    <property type="match status" value="1"/>
</dbReference>
<feature type="binding site" evidence="10">
    <location>
        <position position="356"/>
    </location>
    <ligand>
        <name>[4Fe-4S] cluster</name>
        <dbReference type="ChEBI" id="CHEBI:49883"/>
    </ligand>
</feature>
<dbReference type="InterPro" id="IPR058560">
    <property type="entry name" value="DNA_primase_C"/>
</dbReference>
<feature type="compositionally biased region" description="Basic and acidic residues" evidence="11">
    <location>
        <begin position="11"/>
        <end position="20"/>
    </location>
</feature>
<gene>
    <name evidence="13" type="ORF">SELMODRAFT_88080</name>
</gene>
<dbReference type="InterPro" id="IPR016558">
    <property type="entry name" value="DNA_primase_lsu_euk"/>
</dbReference>
<feature type="domain" description="DNA primase large subunit C-terminal" evidence="12">
    <location>
        <begin position="272"/>
        <end position="434"/>
    </location>
</feature>
<dbReference type="eggNOG" id="KOG2267">
    <property type="taxonomic scope" value="Eukaryota"/>
</dbReference>
<evidence type="ECO:0000256" key="6">
    <source>
        <dbReference type="ARBA" id="ARBA00023004"/>
    </source>
</evidence>
<dbReference type="GO" id="GO:0051539">
    <property type="term" value="F:4 iron, 4 sulfur cluster binding"/>
    <property type="evidence" value="ECO:0007669"/>
    <property type="project" value="UniProtKB-UniRule"/>
</dbReference>
<keyword evidence="5 9" id="KW-0479">Metal-binding</keyword>
<keyword evidence="8 9" id="KW-0238">DNA-binding</keyword>
<name>D8R985_SELML</name>
<comment type="function">
    <text evidence="9">DNA primase is the polymerase that synthesizes small RNA primers for the Okazaki fragments made during discontinuous DNA replication.</text>
</comment>
<feature type="binding site" evidence="10">
    <location>
        <position position="372"/>
    </location>
    <ligand>
        <name>[4Fe-4S] cluster</name>
        <dbReference type="ChEBI" id="CHEBI:49883"/>
    </ligand>
</feature>
<evidence type="ECO:0000313" key="14">
    <source>
        <dbReference type="Proteomes" id="UP000001514"/>
    </source>
</evidence>
<dbReference type="PANTHER" id="PTHR10537:SF3">
    <property type="entry name" value="DNA PRIMASE LARGE SUBUNIT"/>
    <property type="match status" value="1"/>
</dbReference>
<dbReference type="STRING" id="88036.D8R985"/>
<evidence type="ECO:0000256" key="11">
    <source>
        <dbReference type="SAM" id="MobiDB-lite"/>
    </source>
</evidence>
<dbReference type="Gramene" id="EFJ31371">
    <property type="protein sequence ID" value="EFJ31371"/>
    <property type="gene ID" value="SELMODRAFT_88080"/>
</dbReference>
<dbReference type="GO" id="GO:0005658">
    <property type="term" value="C:alpha DNA polymerase:primase complex"/>
    <property type="evidence" value="ECO:0000318"/>
    <property type="project" value="GO_Central"/>
</dbReference>
<keyword evidence="7 9" id="KW-0411">Iron-sulfur</keyword>
<feature type="binding site" evidence="10">
    <location>
        <position position="412"/>
    </location>
    <ligand>
        <name>[4Fe-4S] cluster</name>
        <dbReference type="ChEBI" id="CHEBI:49883"/>
    </ligand>
</feature>
<evidence type="ECO:0000259" key="12">
    <source>
        <dbReference type="Pfam" id="PF04104"/>
    </source>
</evidence>
<comment type="similarity">
    <text evidence="1 9">Belongs to the eukaryotic-type primase large subunit family.</text>
</comment>
<keyword evidence="3 9" id="KW-0639">Primosome</keyword>
<evidence type="ECO:0000256" key="8">
    <source>
        <dbReference type="ARBA" id="ARBA00023125"/>
    </source>
</evidence>
<feature type="region of interest" description="Disordered" evidence="11">
    <location>
        <begin position="464"/>
        <end position="487"/>
    </location>
</feature>
<accession>D8R985</accession>
<dbReference type="PIRSF" id="PIRSF009449">
    <property type="entry name" value="DNA_primase_large_subunit"/>
    <property type="match status" value="1"/>
</dbReference>
<evidence type="ECO:0000256" key="2">
    <source>
        <dbReference type="ARBA" id="ARBA00022485"/>
    </source>
</evidence>
<dbReference type="Pfam" id="PF26466">
    <property type="entry name" value="DNA_primase_lrg_N"/>
    <property type="match status" value="1"/>
</dbReference>
<dbReference type="PANTHER" id="PTHR10537">
    <property type="entry name" value="DNA PRIMASE LARGE SUBUNIT"/>
    <property type="match status" value="1"/>
</dbReference>
<sequence>MAFRSIGAGGRAEDGGEDSRGGGAGSGKLSFYEAAPDEEISLEDFEEYALDRLRVLKGIEEERSRGKKMEEMDPLVSDLWRKHMGSDSSKKDVISHFILRLAYCRTEDLRRWFLGIESVLFRHRFRCEMPAAQQKLMDDCNLPYKAMTSAEIEAVKENLESVARSTNQVSNSKMYYKVPFEDVPELVSGRKVYLRRGEAFVPREQLSFLVVGQFRSRLSKALVLTNRKWISFIAGEEKDRLAPMVEALSTRYLGPDYTQPKSSNEISLQDLDQLAKASFPLCMRSLFFQLRDDHHLRHGGRQQLGLFLKLEDALAFWRAEFSRKVGVEKFDKEYAYNVRHNYGKEGKRTDYTPYSCVKLIMSTPGVGDHHGCPYRHFSEDKLRASLGGLGLNSRQVSSALEKTRSQHYQLACAEVFEAVHGCSSDGINHPNQYFEQSRALLQQPKVKQMCSFSFNDTVEFFSQEEPASGGENNNNDANEEKTTLMIS</sequence>
<dbReference type="OMA" id="RINYKPW"/>
<evidence type="ECO:0000256" key="5">
    <source>
        <dbReference type="ARBA" id="ARBA00022723"/>
    </source>
</evidence>
<dbReference type="HOGENOM" id="CLU_026253_2_0_1"/>
<dbReference type="GO" id="GO:0006269">
    <property type="term" value="P:DNA replication, synthesis of primer"/>
    <property type="evidence" value="ECO:0000318"/>
    <property type="project" value="GO_Central"/>
</dbReference>
<dbReference type="CDD" id="cd07322">
    <property type="entry name" value="PriL_PriS_Eukaryotic"/>
    <property type="match status" value="1"/>
</dbReference>
<evidence type="ECO:0000256" key="1">
    <source>
        <dbReference type="ARBA" id="ARBA00010564"/>
    </source>
</evidence>
<feature type="compositionally biased region" description="Basic and acidic residues" evidence="11">
    <location>
        <begin position="478"/>
        <end position="487"/>
    </location>
</feature>
<keyword evidence="14" id="KW-1185">Reference proteome</keyword>
<organism evidence="14">
    <name type="scientific">Selaginella moellendorffii</name>
    <name type="common">Spikemoss</name>
    <dbReference type="NCBI Taxonomy" id="88036"/>
    <lineage>
        <taxon>Eukaryota</taxon>
        <taxon>Viridiplantae</taxon>
        <taxon>Streptophyta</taxon>
        <taxon>Embryophyta</taxon>
        <taxon>Tracheophyta</taxon>
        <taxon>Lycopodiopsida</taxon>
        <taxon>Selaginellales</taxon>
        <taxon>Selaginellaceae</taxon>
        <taxon>Selaginella</taxon>
    </lineage>
</organism>
<dbReference type="EMBL" id="GL377574">
    <property type="protein sequence ID" value="EFJ31371.1"/>
    <property type="molecule type" value="Genomic_DNA"/>
</dbReference>
<dbReference type="GO" id="GO:0003677">
    <property type="term" value="F:DNA binding"/>
    <property type="evidence" value="ECO:0007669"/>
    <property type="project" value="UniProtKB-UniRule"/>
</dbReference>
<dbReference type="Pfam" id="PF04104">
    <property type="entry name" value="DNA_primase_lrg"/>
    <property type="match status" value="1"/>
</dbReference>
<protein>
    <recommendedName>
        <fullName evidence="9">DNA primase large subunit</fullName>
    </recommendedName>
</protein>
<feature type="region of interest" description="Disordered" evidence="11">
    <location>
        <begin position="1"/>
        <end position="30"/>
    </location>
</feature>
<dbReference type="InParanoid" id="D8R985"/>
<dbReference type="Proteomes" id="UP000001514">
    <property type="component" value="Unassembled WGS sequence"/>
</dbReference>
<evidence type="ECO:0000256" key="3">
    <source>
        <dbReference type="ARBA" id="ARBA00022515"/>
    </source>
</evidence>
<keyword evidence="2 9" id="KW-0004">4Fe-4S</keyword>
<dbReference type="GO" id="GO:0046872">
    <property type="term" value="F:metal ion binding"/>
    <property type="evidence" value="ECO:0007669"/>
    <property type="project" value="UniProtKB-UniRule"/>
</dbReference>
<dbReference type="FunCoup" id="D8R985">
    <property type="interactions" value="3977"/>
</dbReference>
<evidence type="ECO:0000256" key="9">
    <source>
        <dbReference type="PIRNR" id="PIRNR009449"/>
    </source>
</evidence>
<dbReference type="KEGG" id="smo:SELMODRAFT_88080"/>
<evidence type="ECO:0000256" key="7">
    <source>
        <dbReference type="ARBA" id="ARBA00023014"/>
    </source>
</evidence>
<evidence type="ECO:0000256" key="10">
    <source>
        <dbReference type="PIRSR" id="PIRSR009449-1"/>
    </source>
</evidence>